<proteinExistence type="predicted"/>
<keyword evidence="1" id="KW-1133">Transmembrane helix</keyword>
<evidence type="ECO:0000313" key="2">
    <source>
        <dbReference type="EMBL" id="MPM54366.1"/>
    </source>
</evidence>
<gene>
    <name evidence="2" type="ORF">SDC9_101144</name>
</gene>
<dbReference type="AlphaFoldDB" id="A0A645AN74"/>
<keyword evidence="1" id="KW-0812">Transmembrane</keyword>
<comment type="caution">
    <text evidence="2">The sequence shown here is derived from an EMBL/GenBank/DDBJ whole genome shotgun (WGS) entry which is preliminary data.</text>
</comment>
<reference evidence="2" key="1">
    <citation type="submission" date="2019-08" db="EMBL/GenBank/DDBJ databases">
        <authorList>
            <person name="Kucharzyk K."/>
            <person name="Murdoch R.W."/>
            <person name="Higgins S."/>
            <person name="Loffler F."/>
        </authorList>
    </citation>
    <scope>NUCLEOTIDE SEQUENCE</scope>
</reference>
<evidence type="ECO:0000256" key="1">
    <source>
        <dbReference type="SAM" id="Phobius"/>
    </source>
</evidence>
<organism evidence="2">
    <name type="scientific">bioreactor metagenome</name>
    <dbReference type="NCBI Taxonomy" id="1076179"/>
    <lineage>
        <taxon>unclassified sequences</taxon>
        <taxon>metagenomes</taxon>
        <taxon>ecological metagenomes</taxon>
    </lineage>
</organism>
<sequence>MKDVRVKRKQGISRAMEICIAICLLLSALVLYVFTRPETLPPPQPVPDTSVLLFEAEKNELLSFTVKPSRGQAYTIVKQGDGYAAEGYSYYDLNLDLINAMADDLLYLEAENTLGSYTEDDTVDFEMFGLGDDALEIRAHFTEGREYTLRIGSRIPGDTPGDYGMLQGTSTLYQMSITIKDAFDHPLTWLHNIPEVNFTPDLLESVRFERRQDILALRRIHDDVWVMDEPFSYPVSMDMINQLKESVGKMRFASFIDLAGRVDLAHYGLDQPKGRIVFDLAASTITSFSSDMQTSKSHSVEAQQIVIDIGHAVDNLGFYALYDGVVYQASNLSMGFMTDPDPDSYLSRYPVSIPLNRLNTFSATSEDGLQISYHVAFVEDIMPNNEVSRDAQGDILYKYVFTNGAGKEVPAEDTAELYKRLTGIRATGKADKSRSYEGVSPVFEARIQFGQLTREIKFYPYDALHAAIAVDGTVLYYTDLTYLKEAEKIMLSLSGK</sequence>
<name>A0A645AN74_9ZZZZ</name>
<feature type="transmembrane region" description="Helical" evidence="1">
    <location>
        <begin position="12"/>
        <end position="34"/>
    </location>
</feature>
<dbReference type="EMBL" id="VSSQ01014768">
    <property type="protein sequence ID" value="MPM54366.1"/>
    <property type="molecule type" value="Genomic_DNA"/>
</dbReference>
<protein>
    <submittedName>
        <fullName evidence="2">Uncharacterized protein</fullName>
    </submittedName>
</protein>
<keyword evidence="1" id="KW-0472">Membrane</keyword>
<accession>A0A645AN74</accession>